<dbReference type="Proteomes" id="UP000245207">
    <property type="component" value="Unassembled WGS sequence"/>
</dbReference>
<gene>
    <name evidence="1" type="ORF">CTI12_AA579260</name>
</gene>
<organism evidence="1 2">
    <name type="scientific">Artemisia annua</name>
    <name type="common">Sweet wormwood</name>
    <dbReference type="NCBI Taxonomy" id="35608"/>
    <lineage>
        <taxon>Eukaryota</taxon>
        <taxon>Viridiplantae</taxon>
        <taxon>Streptophyta</taxon>
        <taxon>Embryophyta</taxon>
        <taxon>Tracheophyta</taxon>
        <taxon>Spermatophyta</taxon>
        <taxon>Magnoliopsida</taxon>
        <taxon>eudicotyledons</taxon>
        <taxon>Gunneridae</taxon>
        <taxon>Pentapetalae</taxon>
        <taxon>asterids</taxon>
        <taxon>campanulids</taxon>
        <taxon>Asterales</taxon>
        <taxon>Asteraceae</taxon>
        <taxon>Asteroideae</taxon>
        <taxon>Anthemideae</taxon>
        <taxon>Artemisiinae</taxon>
        <taxon>Artemisia</taxon>
    </lineage>
</organism>
<protein>
    <submittedName>
        <fullName evidence="1">Ribosomal biogenesis regulatory protein</fullName>
    </submittedName>
</protein>
<accession>A0A2U1KPL2</accession>
<comment type="caution">
    <text evidence="1">The sequence shown here is derived from an EMBL/GenBank/DDBJ whole genome shotgun (WGS) entry which is preliminary data.</text>
</comment>
<dbReference type="STRING" id="35608.A0A2U1KPL2"/>
<evidence type="ECO:0000313" key="2">
    <source>
        <dbReference type="Proteomes" id="UP000245207"/>
    </source>
</evidence>
<evidence type="ECO:0000313" key="1">
    <source>
        <dbReference type="EMBL" id="PWA38661.1"/>
    </source>
</evidence>
<dbReference type="OrthoDB" id="686606at2759"/>
<dbReference type="AlphaFoldDB" id="A0A2U1KPL2"/>
<reference evidence="1 2" key="1">
    <citation type="journal article" date="2018" name="Mol. Plant">
        <title>The genome of Artemisia annua provides insight into the evolution of Asteraceae family and artemisinin biosynthesis.</title>
        <authorList>
            <person name="Shen Q."/>
            <person name="Zhang L."/>
            <person name="Liao Z."/>
            <person name="Wang S."/>
            <person name="Yan T."/>
            <person name="Shi P."/>
            <person name="Liu M."/>
            <person name="Fu X."/>
            <person name="Pan Q."/>
            <person name="Wang Y."/>
            <person name="Lv Z."/>
            <person name="Lu X."/>
            <person name="Zhang F."/>
            <person name="Jiang W."/>
            <person name="Ma Y."/>
            <person name="Chen M."/>
            <person name="Hao X."/>
            <person name="Li L."/>
            <person name="Tang Y."/>
            <person name="Lv G."/>
            <person name="Zhou Y."/>
            <person name="Sun X."/>
            <person name="Brodelius P.E."/>
            <person name="Rose J.K.C."/>
            <person name="Tang K."/>
        </authorList>
    </citation>
    <scope>NUCLEOTIDE SEQUENCE [LARGE SCALE GENOMIC DNA]</scope>
    <source>
        <strain evidence="2">cv. Huhao1</strain>
        <tissue evidence="1">Leaf</tissue>
    </source>
</reference>
<dbReference type="EMBL" id="PKPP01015405">
    <property type="protein sequence ID" value="PWA38661.1"/>
    <property type="molecule type" value="Genomic_DNA"/>
</dbReference>
<name>A0A2U1KPL2_ARTAN</name>
<proteinExistence type="predicted"/>
<sequence>MAAHLVGIQEEILEGTFIKGLKPNLRTAVRTQQPKGVTEAIQLTLLIDENRSGPFNMSEADKQPEFDGKFAPGHKCPEKSLQVMVIYDGETKEEKGEQVTAMDEQVQLEMVEVSANYEFGALSFSGITFAGDTGGRGFLSPGIGKYRCDLSHVQLAATALPITGQTAPRKFLPAVKGSVMGSLDKQQTDKILNKLMAKNSHKIFNVSKAVDMYNVKSYKKRRNQQSKSHQP</sequence>
<keyword evidence="2" id="KW-1185">Reference proteome</keyword>